<sequence>MNNIFRKVREKSSSSRPSTPPPQVDRAIESATQILAAVGSPHPIFQRPTSDISPRVDDPPLSPGLVNVTPSNQHAQRNFWKEAIESLANEYICDDWPPKEWKDLEHDGRGLLDVVVNAKNRCLKSQWTIQISGRTINLRDCFTKIVDWVQMFAVVGDAAVQFDTAHAALPWAGFRFLLQVNYDDSSDCLIEIDF</sequence>
<comment type="caution">
    <text evidence="1">The sequence shown here is derived from an EMBL/GenBank/DDBJ whole genome shotgun (WGS) entry which is preliminary data.</text>
</comment>
<dbReference type="Proteomes" id="UP000789525">
    <property type="component" value="Unassembled WGS sequence"/>
</dbReference>
<organism evidence="1 2">
    <name type="scientific">Acaulospora colombiana</name>
    <dbReference type="NCBI Taxonomy" id="27376"/>
    <lineage>
        <taxon>Eukaryota</taxon>
        <taxon>Fungi</taxon>
        <taxon>Fungi incertae sedis</taxon>
        <taxon>Mucoromycota</taxon>
        <taxon>Glomeromycotina</taxon>
        <taxon>Glomeromycetes</taxon>
        <taxon>Diversisporales</taxon>
        <taxon>Acaulosporaceae</taxon>
        <taxon>Acaulospora</taxon>
    </lineage>
</organism>
<dbReference type="EMBL" id="CAJVPT010028131">
    <property type="protein sequence ID" value="CAG8686331.1"/>
    <property type="molecule type" value="Genomic_DNA"/>
</dbReference>
<keyword evidence="2" id="KW-1185">Reference proteome</keyword>
<evidence type="ECO:0000313" key="2">
    <source>
        <dbReference type="Proteomes" id="UP000789525"/>
    </source>
</evidence>
<accession>A0ACA9P1C0</accession>
<evidence type="ECO:0000313" key="1">
    <source>
        <dbReference type="EMBL" id="CAG8686331.1"/>
    </source>
</evidence>
<gene>
    <name evidence="1" type="ORF">ACOLOM_LOCUS9572</name>
</gene>
<name>A0ACA9P1C0_9GLOM</name>
<proteinExistence type="predicted"/>
<reference evidence="1" key="1">
    <citation type="submission" date="2021-06" db="EMBL/GenBank/DDBJ databases">
        <authorList>
            <person name="Kallberg Y."/>
            <person name="Tangrot J."/>
            <person name="Rosling A."/>
        </authorList>
    </citation>
    <scope>NUCLEOTIDE SEQUENCE</scope>
    <source>
        <strain evidence="1">CL356</strain>
    </source>
</reference>
<protein>
    <submittedName>
        <fullName evidence="1">15251_t:CDS:1</fullName>
    </submittedName>
</protein>